<dbReference type="EMBL" id="KN838622">
    <property type="protein sequence ID" value="KIK00586.1"/>
    <property type="molecule type" value="Genomic_DNA"/>
</dbReference>
<dbReference type="OrthoDB" id="3251070at2759"/>
<name>A0A0C9X6D1_9AGAR</name>
<dbReference type="Proteomes" id="UP000054477">
    <property type="component" value="Unassembled WGS sequence"/>
</dbReference>
<reference evidence="1 2" key="1">
    <citation type="submission" date="2014-04" db="EMBL/GenBank/DDBJ databases">
        <authorList>
            <consortium name="DOE Joint Genome Institute"/>
            <person name="Kuo A."/>
            <person name="Kohler A."/>
            <person name="Nagy L.G."/>
            <person name="Floudas D."/>
            <person name="Copeland A."/>
            <person name="Barry K.W."/>
            <person name="Cichocki N."/>
            <person name="Veneault-Fourrey C."/>
            <person name="LaButti K."/>
            <person name="Lindquist E.A."/>
            <person name="Lipzen A."/>
            <person name="Lundell T."/>
            <person name="Morin E."/>
            <person name="Murat C."/>
            <person name="Sun H."/>
            <person name="Tunlid A."/>
            <person name="Henrissat B."/>
            <person name="Grigoriev I.V."/>
            <person name="Hibbett D.S."/>
            <person name="Martin F."/>
            <person name="Nordberg H.P."/>
            <person name="Cantor M.N."/>
            <person name="Hua S.X."/>
        </authorList>
    </citation>
    <scope>NUCLEOTIDE SEQUENCE [LARGE SCALE GENOMIC DNA]</scope>
    <source>
        <strain evidence="1 2">LaAM-08-1</strain>
    </source>
</reference>
<evidence type="ECO:0000313" key="2">
    <source>
        <dbReference type="Proteomes" id="UP000054477"/>
    </source>
</evidence>
<evidence type="ECO:0000313" key="1">
    <source>
        <dbReference type="EMBL" id="KIK00586.1"/>
    </source>
</evidence>
<keyword evidence="2" id="KW-1185">Reference proteome</keyword>
<gene>
    <name evidence="1" type="ORF">K443DRAFT_679052</name>
</gene>
<reference evidence="2" key="2">
    <citation type="submission" date="2015-01" db="EMBL/GenBank/DDBJ databases">
        <title>Evolutionary Origins and Diversification of the Mycorrhizal Mutualists.</title>
        <authorList>
            <consortium name="DOE Joint Genome Institute"/>
            <consortium name="Mycorrhizal Genomics Consortium"/>
            <person name="Kohler A."/>
            <person name="Kuo A."/>
            <person name="Nagy L.G."/>
            <person name="Floudas D."/>
            <person name="Copeland A."/>
            <person name="Barry K.W."/>
            <person name="Cichocki N."/>
            <person name="Veneault-Fourrey C."/>
            <person name="LaButti K."/>
            <person name="Lindquist E.A."/>
            <person name="Lipzen A."/>
            <person name="Lundell T."/>
            <person name="Morin E."/>
            <person name="Murat C."/>
            <person name="Riley R."/>
            <person name="Ohm R."/>
            <person name="Sun H."/>
            <person name="Tunlid A."/>
            <person name="Henrissat B."/>
            <person name="Grigoriev I.V."/>
            <person name="Hibbett D.S."/>
            <person name="Martin F."/>
        </authorList>
    </citation>
    <scope>NUCLEOTIDE SEQUENCE [LARGE SCALE GENOMIC DNA]</scope>
    <source>
        <strain evidence="2">LaAM-08-1</strain>
    </source>
</reference>
<evidence type="ECO:0008006" key="3">
    <source>
        <dbReference type="Google" id="ProtNLM"/>
    </source>
</evidence>
<organism evidence="1 2">
    <name type="scientific">Laccaria amethystina LaAM-08-1</name>
    <dbReference type="NCBI Taxonomy" id="1095629"/>
    <lineage>
        <taxon>Eukaryota</taxon>
        <taxon>Fungi</taxon>
        <taxon>Dikarya</taxon>
        <taxon>Basidiomycota</taxon>
        <taxon>Agaricomycotina</taxon>
        <taxon>Agaricomycetes</taxon>
        <taxon>Agaricomycetidae</taxon>
        <taxon>Agaricales</taxon>
        <taxon>Agaricineae</taxon>
        <taxon>Hydnangiaceae</taxon>
        <taxon>Laccaria</taxon>
    </lineage>
</organism>
<sequence length="346" mass="38367">MPPRRAKRAKVESVVGATPSSRDAVSLPNHTSSVLELPVELLMEILSYFPGAPAEAPRYGIYFDSTLAASSLERTDLLRALSQTCQQWRLIFLPLLWECVEVCTTRSQKPAWYLWLARSLERKSKGLAQNPQHAAHVRCVRVRLSRCSTATVLPAFVSCLRALPNLHTLSIVFAHIKMTSSLKSAFEGRSFPSVRTALVPNHAHNVLRSCPEVRRVICNSGDGGTLVSAMAKECKKVEVIEGFQPDEKMMKRIVKAAPNLQTVRFSRSITPASLLLLSSLKNLVNIELHTDVHSEAAIGNDARLVDCIKIAKEMLRKREGTKSLIVSHFAYLCTSLGGWSKNIELD</sequence>
<dbReference type="InterPro" id="IPR032675">
    <property type="entry name" value="LRR_dom_sf"/>
</dbReference>
<protein>
    <recommendedName>
        <fullName evidence="3">F-box domain-containing protein</fullName>
    </recommendedName>
</protein>
<dbReference type="AlphaFoldDB" id="A0A0C9X6D1"/>
<dbReference type="Gene3D" id="3.80.10.10">
    <property type="entry name" value="Ribonuclease Inhibitor"/>
    <property type="match status" value="1"/>
</dbReference>
<accession>A0A0C9X6D1</accession>
<proteinExistence type="predicted"/>
<dbReference type="HOGENOM" id="CLU_054439_0_0_1"/>